<evidence type="ECO:0000256" key="6">
    <source>
        <dbReference type="SAM" id="MobiDB-lite"/>
    </source>
</evidence>
<dbReference type="CDD" id="cd00488">
    <property type="entry name" value="PCD_DCoH"/>
    <property type="match status" value="1"/>
</dbReference>
<dbReference type="Proteomes" id="UP000310685">
    <property type="component" value="Unassembled WGS sequence"/>
</dbReference>
<evidence type="ECO:0000313" key="13">
    <source>
        <dbReference type="Proteomes" id="UP000305362"/>
    </source>
</evidence>
<dbReference type="Proteomes" id="UP000305362">
    <property type="component" value="Unassembled WGS sequence"/>
</dbReference>
<comment type="catalytic activity">
    <reaction evidence="1">
        <text>(4aS,6R)-4a-hydroxy-L-erythro-5,6,7,8-tetrahydrobiopterin = (6R)-L-erythro-6,7-dihydrobiopterin + H2O</text>
        <dbReference type="Rhea" id="RHEA:11920"/>
        <dbReference type="ChEBI" id="CHEBI:15377"/>
        <dbReference type="ChEBI" id="CHEBI:15642"/>
        <dbReference type="ChEBI" id="CHEBI:43120"/>
        <dbReference type="EC" id="4.2.1.96"/>
    </reaction>
</comment>
<accession>A0A4V4MF24</accession>
<evidence type="ECO:0000313" key="18">
    <source>
        <dbReference type="Proteomes" id="UP000310708"/>
    </source>
</evidence>
<sequence length="134" mass="15300">MSSTVSQECPCPPHRSDASPRLLHDDEIRNTLSKLDAYKQRGNSIERLYTFKGFRGAIKFINSVADICISHNHHPTITNMYGHVRLNWITHSTMEEIPGVTSKDIELAWECDKLYSTAFGARPLNDKELELEKL</sequence>
<dbReference type="OMA" id="LAWECNK"/>
<dbReference type="Pfam" id="PF01329">
    <property type="entry name" value="Pterin_4a"/>
    <property type="match status" value="1"/>
</dbReference>
<dbReference type="EMBL" id="SPRH01000045">
    <property type="protein sequence ID" value="TIB97652.1"/>
    <property type="molecule type" value="Genomic_DNA"/>
</dbReference>
<protein>
    <recommendedName>
        <fullName evidence="3">4a-hydroxytetrahydrobiopterin dehydratase</fullName>
        <ecNumber evidence="3">4.2.1.96</ecNumber>
    </recommendedName>
    <alternativeName>
        <fullName evidence="5">4-alpha-hydroxy-tetrahydropterin dehydratase</fullName>
    </alternativeName>
</protein>
<evidence type="ECO:0000313" key="9">
    <source>
        <dbReference type="EMBL" id="TIC32939.1"/>
    </source>
</evidence>
<keyword evidence="4" id="KW-0456">Lyase</keyword>
<name>A0A4V4MF24_9BASI</name>
<dbReference type="EMBL" id="SPRV01000003">
    <property type="protein sequence ID" value="TIC71545.1"/>
    <property type="molecule type" value="Genomic_DNA"/>
</dbReference>
<evidence type="ECO:0000313" key="11">
    <source>
        <dbReference type="EMBL" id="TIC70909.1"/>
    </source>
</evidence>
<dbReference type="Gene3D" id="3.30.1360.20">
    <property type="entry name" value="Transcriptional coactivator/pterin dehydratase"/>
    <property type="match status" value="1"/>
</dbReference>
<evidence type="ECO:0000256" key="1">
    <source>
        <dbReference type="ARBA" id="ARBA00001554"/>
    </source>
</evidence>
<proteinExistence type="inferred from homology"/>
<dbReference type="Proteomes" id="UP000307169">
    <property type="component" value="Unassembled WGS sequence"/>
</dbReference>
<dbReference type="SUPFAM" id="SSF55248">
    <property type="entry name" value="PCD-like"/>
    <property type="match status" value="1"/>
</dbReference>
<dbReference type="InterPro" id="IPR036428">
    <property type="entry name" value="PCD_sf"/>
</dbReference>
<organism evidence="11 16">
    <name type="scientific">Wallemia mellicola</name>
    <dbReference type="NCBI Taxonomy" id="1708541"/>
    <lineage>
        <taxon>Eukaryota</taxon>
        <taxon>Fungi</taxon>
        <taxon>Dikarya</taxon>
        <taxon>Basidiomycota</taxon>
        <taxon>Wallemiomycotina</taxon>
        <taxon>Wallemiomycetes</taxon>
        <taxon>Wallemiales</taxon>
        <taxon>Wallemiaceae</taxon>
        <taxon>Wallemia</taxon>
    </lineage>
</organism>
<evidence type="ECO:0000313" key="12">
    <source>
        <dbReference type="EMBL" id="TIC71545.1"/>
    </source>
</evidence>
<dbReference type="Proteomes" id="UP000310708">
    <property type="component" value="Unassembled WGS sequence"/>
</dbReference>
<evidence type="ECO:0000256" key="5">
    <source>
        <dbReference type="ARBA" id="ARBA00030497"/>
    </source>
</evidence>
<dbReference type="EMBL" id="SPRO01000006">
    <property type="protein sequence ID" value="TIC32939.1"/>
    <property type="molecule type" value="Genomic_DNA"/>
</dbReference>
<evidence type="ECO:0000313" key="10">
    <source>
        <dbReference type="EMBL" id="TIC68499.1"/>
    </source>
</evidence>
<evidence type="ECO:0000313" key="17">
    <source>
        <dbReference type="Proteomes" id="UP000310685"/>
    </source>
</evidence>
<dbReference type="EC" id="4.2.1.96" evidence="3"/>
<dbReference type="Proteomes" id="UP000305647">
    <property type="component" value="Unassembled WGS sequence"/>
</dbReference>
<feature type="region of interest" description="Disordered" evidence="6">
    <location>
        <begin position="1"/>
        <end position="20"/>
    </location>
</feature>
<dbReference type="AlphaFoldDB" id="A0A4V4MF24"/>
<dbReference type="Proteomes" id="UP000309601">
    <property type="component" value="Unassembled WGS sequence"/>
</dbReference>
<dbReference type="OrthoDB" id="3263285at2759"/>
<evidence type="ECO:0000256" key="3">
    <source>
        <dbReference type="ARBA" id="ARBA00013252"/>
    </source>
</evidence>
<evidence type="ECO:0000313" key="7">
    <source>
        <dbReference type="EMBL" id="TIB81774.1"/>
    </source>
</evidence>
<reference evidence="13 14" key="1">
    <citation type="submission" date="2019-03" db="EMBL/GenBank/DDBJ databases">
        <title>Sequencing 25 genomes of Wallemia mellicola.</title>
        <authorList>
            <person name="Gostincar C."/>
        </authorList>
    </citation>
    <scope>NUCLEOTIDE SEQUENCE [LARGE SCALE GENOMIC DNA]</scope>
    <source>
        <strain evidence="8 15">EXF-1262</strain>
        <strain evidence="11 16">EXF-1274</strain>
        <strain evidence="12 13">EXF-1277</strain>
        <strain evidence="7 17">EXF-6152</strain>
        <strain evidence="10 18">EXF-757</strain>
        <strain evidence="9 14">EXF-8738</strain>
    </source>
</reference>
<dbReference type="PANTHER" id="PTHR12599:SF0">
    <property type="entry name" value="PTERIN-4-ALPHA-CARBINOLAMINE DEHYDRATASE"/>
    <property type="match status" value="1"/>
</dbReference>
<dbReference type="PANTHER" id="PTHR12599">
    <property type="entry name" value="PTERIN-4-ALPHA-CARBINOLAMINE DEHYDRATASE"/>
    <property type="match status" value="1"/>
</dbReference>
<dbReference type="EMBL" id="SPRW01000002">
    <property type="protein sequence ID" value="TIC70909.1"/>
    <property type="molecule type" value="Genomic_DNA"/>
</dbReference>
<gene>
    <name evidence="10" type="ORF">E3Q01_00913</name>
    <name evidence="11" type="ORF">E3Q02_00287</name>
    <name evidence="12" type="ORF">E3Q03_00562</name>
    <name evidence="9" type="ORF">E3Q10_00899</name>
    <name evidence="8" type="ORF">E3Q17_03319</name>
    <name evidence="7" type="ORF">E3Q22_00715</name>
</gene>
<dbReference type="GO" id="GO:0008124">
    <property type="term" value="F:4-alpha-hydroxytetrahydrobiopterin dehydratase activity"/>
    <property type="evidence" value="ECO:0007669"/>
    <property type="project" value="UniProtKB-EC"/>
</dbReference>
<dbReference type="EMBL" id="SPRC01000005">
    <property type="protein sequence ID" value="TIB81774.1"/>
    <property type="molecule type" value="Genomic_DNA"/>
</dbReference>
<evidence type="ECO:0000256" key="4">
    <source>
        <dbReference type="ARBA" id="ARBA00023239"/>
    </source>
</evidence>
<evidence type="ECO:0000313" key="14">
    <source>
        <dbReference type="Proteomes" id="UP000305647"/>
    </source>
</evidence>
<comment type="caution">
    <text evidence="11">The sequence shown here is derived from an EMBL/GenBank/DDBJ whole genome shotgun (WGS) entry which is preliminary data.</text>
</comment>
<evidence type="ECO:0000313" key="16">
    <source>
        <dbReference type="Proteomes" id="UP000309601"/>
    </source>
</evidence>
<dbReference type="EMBL" id="SPRX01000007">
    <property type="protein sequence ID" value="TIC68499.1"/>
    <property type="molecule type" value="Genomic_DNA"/>
</dbReference>
<dbReference type="GO" id="GO:0006729">
    <property type="term" value="P:tetrahydrobiopterin biosynthetic process"/>
    <property type="evidence" value="ECO:0007669"/>
    <property type="project" value="InterPro"/>
</dbReference>
<evidence type="ECO:0000256" key="2">
    <source>
        <dbReference type="ARBA" id="ARBA00006472"/>
    </source>
</evidence>
<dbReference type="InterPro" id="IPR001533">
    <property type="entry name" value="Pterin_deHydtase"/>
</dbReference>
<evidence type="ECO:0000313" key="8">
    <source>
        <dbReference type="EMBL" id="TIB97652.1"/>
    </source>
</evidence>
<comment type="similarity">
    <text evidence="2">Belongs to the pterin-4-alpha-carbinolamine dehydratase family.</text>
</comment>
<evidence type="ECO:0000313" key="15">
    <source>
        <dbReference type="Proteomes" id="UP000307169"/>
    </source>
</evidence>